<name>A0A1G5FZ08_9FIRM</name>
<dbReference type="InterPro" id="IPR008670">
    <property type="entry name" value="CoA_reduct_LuxC"/>
</dbReference>
<dbReference type="STRING" id="1120976.SAMN03080606_01547"/>
<dbReference type="OrthoDB" id="580775at2"/>
<proteinExistence type="predicted"/>
<evidence type="ECO:0000313" key="3">
    <source>
        <dbReference type="Proteomes" id="UP000198636"/>
    </source>
</evidence>
<protein>
    <submittedName>
        <fullName evidence="2">Acyl-CoA reductase (LuxC)</fullName>
    </submittedName>
</protein>
<gene>
    <name evidence="2" type="ORF">SAMN03080606_01547</name>
</gene>
<evidence type="ECO:0000256" key="1">
    <source>
        <dbReference type="ARBA" id="ARBA00022857"/>
    </source>
</evidence>
<sequence>MENIYRGEPILKGEFIEKLNQLKQDIEKDLLLEPLMPNVVIEAAHRLSKKINQQEVVQQLLLLGVPKWAAEDYVKVTIDSLGREALAKKVNIELGENPFEWKRINEGIEEKNQPLGVIMHIGAGNTLGLSAFSVIEGLLTGNINILKLPENEEGISSKLLMGLIEIEPRLKPYIYVLDVSSRNKEVISKLIDVANGVAVWGSDEAIGAVRLLAPPSLPIIEWGHRLSFAYFSKNDNEEEALVGLAKDICLTDQLYCSSPQCVFYETDNTDELNDFAHRLSKHIANVAEEYPSAVRAFDVQAQITWTHELIKMEELLEKKRLIIDEKKQFSVMIDYNAELKPAPLYRNIWVMPIKREGLLGLLRVHKGHLQTVGLSCRNEDINELSDIFYAAGICRITTCGHMSIHYTGEPHDGIYALGRYIRKVNRRYGR</sequence>
<dbReference type="SUPFAM" id="SSF53720">
    <property type="entry name" value="ALDH-like"/>
    <property type="match status" value="1"/>
</dbReference>
<accession>A0A1G5FZ08</accession>
<reference evidence="2 3" key="1">
    <citation type="submission" date="2016-10" db="EMBL/GenBank/DDBJ databases">
        <authorList>
            <person name="de Groot N.N."/>
        </authorList>
    </citation>
    <scope>NUCLEOTIDE SEQUENCE [LARGE SCALE GENOMIC DNA]</scope>
    <source>
        <strain evidence="2 3">DSM 18978</strain>
    </source>
</reference>
<evidence type="ECO:0000313" key="2">
    <source>
        <dbReference type="EMBL" id="SCY44444.1"/>
    </source>
</evidence>
<dbReference type="Proteomes" id="UP000198636">
    <property type="component" value="Unassembled WGS sequence"/>
</dbReference>
<dbReference type="GO" id="GO:0003995">
    <property type="term" value="F:acyl-CoA dehydrogenase activity"/>
    <property type="evidence" value="ECO:0007669"/>
    <property type="project" value="InterPro"/>
</dbReference>
<dbReference type="RefSeq" id="WP_091541900.1">
    <property type="nucleotide sequence ID" value="NZ_FMUS01000008.1"/>
</dbReference>
<dbReference type="EMBL" id="FMUS01000008">
    <property type="protein sequence ID" value="SCY44444.1"/>
    <property type="molecule type" value="Genomic_DNA"/>
</dbReference>
<dbReference type="Pfam" id="PF05893">
    <property type="entry name" value="LuxC"/>
    <property type="match status" value="1"/>
</dbReference>
<dbReference type="AlphaFoldDB" id="A0A1G5FZ08"/>
<organism evidence="2 3">
    <name type="scientific">Alkaliphilus peptidifermentans DSM 18978</name>
    <dbReference type="NCBI Taxonomy" id="1120976"/>
    <lineage>
        <taxon>Bacteria</taxon>
        <taxon>Bacillati</taxon>
        <taxon>Bacillota</taxon>
        <taxon>Clostridia</taxon>
        <taxon>Peptostreptococcales</taxon>
        <taxon>Natronincolaceae</taxon>
        <taxon>Alkaliphilus</taxon>
    </lineage>
</organism>
<keyword evidence="3" id="KW-1185">Reference proteome</keyword>
<dbReference type="GO" id="GO:0008218">
    <property type="term" value="P:bioluminescence"/>
    <property type="evidence" value="ECO:0007669"/>
    <property type="project" value="InterPro"/>
</dbReference>
<keyword evidence="1" id="KW-0521">NADP</keyword>
<dbReference type="InterPro" id="IPR016161">
    <property type="entry name" value="Ald_DH/histidinol_DH"/>
</dbReference>